<dbReference type="GO" id="GO:0016747">
    <property type="term" value="F:acyltransferase activity, transferring groups other than amino-acyl groups"/>
    <property type="evidence" value="ECO:0007669"/>
    <property type="project" value="InterPro"/>
</dbReference>
<dbReference type="AlphaFoldDB" id="A0AAE0ITU2"/>
<reference evidence="2" key="1">
    <citation type="journal article" date="2023" name="Mol. Phylogenet. Evol.">
        <title>Genome-scale phylogeny and comparative genomics of the fungal order Sordariales.</title>
        <authorList>
            <person name="Hensen N."/>
            <person name="Bonometti L."/>
            <person name="Westerberg I."/>
            <person name="Brannstrom I.O."/>
            <person name="Guillou S."/>
            <person name="Cros-Aarteil S."/>
            <person name="Calhoun S."/>
            <person name="Haridas S."/>
            <person name="Kuo A."/>
            <person name="Mondo S."/>
            <person name="Pangilinan J."/>
            <person name="Riley R."/>
            <person name="LaButti K."/>
            <person name="Andreopoulos B."/>
            <person name="Lipzen A."/>
            <person name="Chen C."/>
            <person name="Yan M."/>
            <person name="Daum C."/>
            <person name="Ng V."/>
            <person name="Clum A."/>
            <person name="Steindorff A."/>
            <person name="Ohm R.A."/>
            <person name="Martin F."/>
            <person name="Silar P."/>
            <person name="Natvig D.O."/>
            <person name="Lalanne C."/>
            <person name="Gautier V."/>
            <person name="Ament-Velasquez S.L."/>
            <person name="Kruys A."/>
            <person name="Hutchinson M.I."/>
            <person name="Powell A.J."/>
            <person name="Barry K."/>
            <person name="Miller A.N."/>
            <person name="Grigoriev I.V."/>
            <person name="Debuchy R."/>
            <person name="Gladieux P."/>
            <person name="Hiltunen Thoren M."/>
            <person name="Johannesson H."/>
        </authorList>
    </citation>
    <scope>NUCLEOTIDE SEQUENCE</scope>
    <source>
        <strain evidence="2">CBS 118394</strain>
    </source>
</reference>
<reference evidence="2" key="2">
    <citation type="submission" date="2023-06" db="EMBL/GenBank/DDBJ databases">
        <authorList>
            <consortium name="Lawrence Berkeley National Laboratory"/>
            <person name="Haridas S."/>
            <person name="Hensen N."/>
            <person name="Bonometti L."/>
            <person name="Westerberg I."/>
            <person name="Brannstrom I.O."/>
            <person name="Guillou S."/>
            <person name="Cros-Aarteil S."/>
            <person name="Calhoun S."/>
            <person name="Kuo A."/>
            <person name="Mondo S."/>
            <person name="Pangilinan J."/>
            <person name="Riley R."/>
            <person name="Labutti K."/>
            <person name="Andreopoulos B."/>
            <person name="Lipzen A."/>
            <person name="Chen C."/>
            <person name="Yanf M."/>
            <person name="Daum C."/>
            <person name="Ng V."/>
            <person name="Clum A."/>
            <person name="Steindorff A."/>
            <person name="Ohm R."/>
            <person name="Martin F."/>
            <person name="Silar P."/>
            <person name="Natvig D."/>
            <person name="Lalanne C."/>
            <person name="Gautier V."/>
            <person name="Ament-Velasquez S.L."/>
            <person name="Kruys A."/>
            <person name="Hutchinson M.I."/>
            <person name="Powell A.J."/>
            <person name="Barry K."/>
            <person name="Miller A.N."/>
            <person name="Grigoriev I.V."/>
            <person name="Debuchy R."/>
            <person name="Gladieux P."/>
            <person name="Thoren M.H."/>
            <person name="Johannesson H."/>
        </authorList>
    </citation>
    <scope>NUCLEOTIDE SEQUENCE</scope>
    <source>
        <strain evidence="2">CBS 118394</strain>
    </source>
</reference>
<dbReference type="InterPro" id="IPR052523">
    <property type="entry name" value="Trichothecene_AcTrans"/>
</dbReference>
<dbReference type="InterPro" id="IPR016181">
    <property type="entry name" value="Acyl_CoA_acyltransferase"/>
</dbReference>
<dbReference type="InterPro" id="IPR000182">
    <property type="entry name" value="GNAT_dom"/>
</dbReference>
<proteinExistence type="predicted"/>
<keyword evidence="3" id="KW-1185">Reference proteome</keyword>
<organism evidence="2 3">
    <name type="scientific">Apodospora peruviana</name>
    <dbReference type="NCBI Taxonomy" id="516989"/>
    <lineage>
        <taxon>Eukaryota</taxon>
        <taxon>Fungi</taxon>
        <taxon>Dikarya</taxon>
        <taxon>Ascomycota</taxon>
        <taxon>Pezizomycotina</taxon>
        <taxon>Sordariomycetes</taxon>
        <taxon>Sordariomycetidae</taxon>
        <taxon>Sordariales</taxon>
        <taxon>Lasiosphaeriaceae</taxon>
        <taxon>Apodospora</taxon>
    </lineage>
</organism>
<dbReference type="CDD" id="cd04301">
    <property type="entry name" value="NAT_SF"/>
    <property type="match status" value="1"/>
</dbReference>
<dbReference type="EMBL" id="JAUEDM010000001">
    <property type="protein sequence ID" value="KAK3330456.1"/>
    <property type="molecule type" value="Genomic_DNA"/>
</dbReference>
<dbReference type="Proteomes" id="UP001283341">
    <property type="component" value="Unassembled WGS sequence"/>
</dbReference>
<evidence type="ECO:0000259" key="1">
    <source>
        <dbReference type="PROSITE" id="PS51186"/>
    </source>
</evidence>
<dbReference type="PANTHER" id="PTHR42791:SF2">
    <property type="entry name" value="N-ACETYLTRANSFERASE DOMAIN-CONTAINING PROTEIN"/>
    <property type="match status" value="1"/>
</dbReference>
<dbReference type="SUPFAM" id="SSF55729">
    <property type="entry name" value="Acyl-CoA N-acyltransferases (Nat)"/>
    <property type="match status" value="1"/>
</dbReference>
<accession>A0AAE0ITU2</accession>
<dbReference type="PANTHER" id="PTHR42791">
    <property type="entry name" value="GNAT FAMILY ACETYLTRANSFERASE"/>
    <property type="match status" value="1"/>
</dbReference>
<gene>
    <name evidence="2" type="ORF">B0H66DRAFT_62990</name>
</gene>
<comment type="caution">
    <text evidence="2">The sequence shown here is derived from an EMBL/GenBank/DDBJ whole genome shotgun (WGS) entry which is preliminary data.</text>
</comment>
<evidence type="ECO:0000313" key="3">
    <source>
        <dbReference type="Proteomes" id="UP001283341"/>
    </source>
</evidence>
<name>A0AAE0ITU2_9PEZI</name>
<dbReference type="Gene3D" id="3.40.630.30">
    <property type="match status" value="1"/>
</dbReference>
<sequence>MSTTPFALRYAAEDDVPSMVRLATDAFNASGRSIDDVVFPKHLRTANSEQDIFNWRVRSLRSRLLHHDVVVVVRQGEDGGPDDVAGWAEWQKPVEPGHEHSDTRTMTAEQRVKETIARIGPFPDCIDHAKLKESGEVLDRARMEALGEEGDKHMWTLQSLAVDIRYHRQGVGSMLVRWGLEKAQAEGKDLHLLATEDGRRLYLSLGFEDLKVPPVDYFTKTHYLMTKRVAA</sequence>
<protein>
    <submittedName>
        <fullName evidence="2">Acyl-CoA N-acyltransferase</fullName>
    </submittedName>
</protein>
<dbReference type="PROSITE" id="PS51186">
    <property type="entry name" value="GNAT"/>
    <property type="match status" value="1"/>
</dbReference>
<evidence type="ECO:0000313" key="2">
    <source>
        <dbReference type="EMBL" id="KAK3330456.1"/>
    </source>
</evidence>
<feature type="domain" description="N-acetyltransferase" evidence="1">
    <location>
        <begin position="71"/>
        <end position="230"/>
    </location>
</feature>
<dbReference type="Pfam" id="PF13508">
    <property type="entry name" value="Acetyltransf_7"/>
    <property type="match status" value="1"/>
</dbReference>